<dbReference type="PANTHER" id="PTHR42913">
    <property type="entry name" value="APOPTOSIS-INDUCING FACTOR 1"/>
    <property type="match status" value="1"/>
</dbReference>
<evidence type="ECO:0000313" key="7">
    <source>
        <dbReference type="EMBL" id="MBP1968303.1"/>
    </source>
</evidence>
<evidence type="ECO:0000256" key="4">
    <source>
        <dbReference type="ARBA" id="ARBA00022827"/>
    </source>
</evidence>
<comment type="cofactor">
    <cofactor evidence="1">
        <name>FAD</name>
        <dbReference type="ChEBI" id="CHEBI:57692"/>
    </cofactor>
</comment>
<organism evidence="7 8">
    <name type="scientific">Virgibacillus natechei</name>
    <dbReference type="NCBI Taxonomy" id="1216297"/>
    <lineage>
        <taxon>Bacteria</taxon>
        <taxon>Bacillati</taxon>
        <taxon>Bacillota</taxon>
        <taxon>Bacilli</taxon>
        <taxon>Bacillales</taxon>
        <taxon>Bacillaceae</taxon>
        <taxon>Virgibacillus</taxon>
    </lineage>
</organism>
<evidence type="ECO:0000256" key="3">
    <source>
        <dbReference type="ARBA" id="ARBA00022630"/>
    </source>
</evidence>
<keyword evidence="3" id="KW-0285">Flavoprotein</keyword>
<dbReference type="EMBL" id="JAGGKX010000001">
    <property type="protein sequence ID" value="MBP1968303.1"/>
    <property type="molecule type" value="Genomic_DNA"/>
</dbReference>
<evidence type="ECO:0000256" key="2">
    <source>
        <dbReference type="ARBA" id="ARBA00005272"/>
    </source>
</evidence>
<dbReference type="InterPro" id="IPR051169">
    <property type="entry name" value="NADH-Q_oxidoreductase"/>
</dbReference>
<dbReference type="PANTHER" id="PTHR42913:SF3">
    <property type="entry name" value="64 KDA MITOCHONDRIAL NADH DEHYDROGENASE (EUROFUNG)"/>
    <property type="match status" value="1"/>
</dbReference>
<gene>
    <name evidence="7" type="ORF">J2Z83_000395</name>
</gene>
<evidence type="ECO:0000259" key="6">
    <source>
        <dbReference type="Pfam" id="PF07992"/>
    </source>
</evidence>
<comment type="similarity">
    <text evidence="2">Belongs to the NADH dehydrogenase family.</text>
</comment>
<keyword evidence="8" id="KW-1185">Reference proteome</keyword>
<keyword evidence="5" id="KW-0560">Oxidoreductase</keyword>
<dbReference type="Proteomes" id="UP001519345">
    <property type="component" value="Unassembled WGS sequence"/>
</dbReference>
<dbReference type="Pfam" id="PF07992">
    <property type="entry name" value="Pyr_redox_2"/>
    <property type="match status" value="1"/>
</dbReference>
<dbReference type="InterPro" id="IPR023753">
    <property type="entry name" value="FAD/NAD-binding_dom"/>
</dbReference>
<protein>
    <submittedName>
        <fullName evidence="7">NADH dehydrogenase</fullName>
    </submittedName>
</protein>
<dbReference type="InterPro" id="IPR036188">
    <property type="entry name" value="FAD/NAD-bd_sf"/>
</dbReference>
<dbReference type="RefSeq" id="WP_209461523.1">
    <property type="nucleotide sequence ID" value="NZ_CP110224.1"/>
</dbReference>
<dbReference type="SUPFAM" id="SSF51905">
    <property type="entry name" value="FAD/NAD(P)-binding domain"/>
    <property type="match status" value="2"/>
</dbReference>
<name>A0ABS4IBS1_9BACI</name>
<proteinExistence type="inferred from homology"/>
<evidence type="ECO:0000313" key="8">
    <source>
        <dbReference type="Proteomes" id="UP001519345"/>
    </source>
</evidence>
<reference evidence="7 8" key="1">
    <citation type="submission" date="2021-03" db="EMBL/GenBank/DDBJ databases">
        <title>Genomic Encyclopedia of Type Strains, Phase IV (KMG-IV): sequencing the most valuable type-strain genomes for metagenomic binning, comparative biology and taxonomic classification.</title>
        <authorList>
            <person name="Goeker M."/>
        </authorList>
    </citation>
    <scope>NUCLEOTIDE SEQUENCE [LARGE SCALE GENOMIC DNA]</scope>
    <source>
        <strain evidence="7 8">DSM 25609</strain>
    </source>
</reference>
<accession>A0ABS4IBS1</accession>
<evidence type="ECO:0000256" key="1">
    <source>
        <dbReference type="ARBA" id="ARBA00001974"/>
    </source>
</evidence>
<sequence>MVSNKPKIVVLGAGYAGLTTTKRLTQKLLPEEAEIVLVNKHNYHYESTWLHEVAAGTINPNQARVMISDVVNPSRVRLIYDSVIEVKKDEQRVVLENSEITYDYLVFALGFESNDFGIKGMAEHAFAIEDIDSSRFISEHIEYQFAKYNNDKNATDDSLNILVGGAGFTGVEFVGELVEKVPELCKKYDIDRGKVRIINVEAAPSILPMFDKDLVDYAKQSLEDRGVEFRIGAPISECTPEGFIVGDDQELIKAGTVVWTGGVKGSSVLEKSGFELTKGKVNVDANLRLSGEENFFVLGDCSWVWNKEEDRPYPPTAQLATQEADVTANNLKALLTNRPLEEFVFKSKGTVASLGITDGIGSVFDDKKLRGKLAAAMKKVVDNRTLFLVGGMKLVLKKGKVRPF</sequence>
<dbReference type="Gene3D" id="3.50.50.100">
    <property type="match status" value="1"/>
</dbReference>
<evidence type="ECO:0000256" key="5">
    <source>
        <dbReference type="ARBA" id="ARBA00023002"/>
    </source>
</evidence>
<keyword evidence="4" id="KW-0274">FAD</keyword>
<comment type="caution">
    <text evidence="7">The sequence shown here is derived from an EMBL/GenBank/DDBJ whole genome shotgun (WGS) entry which is preliminary data.</text>
</comment>
<feature type="domain" description="FAD/NAD(P)-binding" evidence="6">
    <location>
        <begin position="7"/>
        <end position="324"/>
    </location>
</feature>